<proteinExistence type="inferred from homology"/>
<dbReference type="InterPro" id="IPR027410">
    <property type="entry name" value="TCP-1-like_intermed_sf"/>
</dbReference>
<evidence type="ECO:0000256" key="6">
    <source>
        <dbReference type="ARBA" id="ARBA00023186"/>
    </source>
</evidence>
<dbReference type="PROSITE" id="PS00750">
    <property type="entry name" value="TCP1_1"/>
    <property type="match status" value="1"/>
</dbReference>
<dbReference type="EMBL" id="CP142736">
    <property type="protein sequence ID" value="WUR04860.1"/>
    <property type="molecule type" value="Genomic_DNA"/>
</dbReference>
<dbReference type="Gene3D" id="1.10.560.10">
    <property type="entry name" value="GroEL-like equatorial domain"/>
    <property type="match status" value="1"/>
</dbReference>
<evidence type="ECO:0000256" key="7">
    <source>
        <dbReference type="RuleBase" id="RU004187"/>
    </source>
</evidence>
<evidence type="ECO:0000256" key="2">
    <source>
        <dbReference type="ARBA" id="ARBA00008020"/>
    </source>
</evidence>
<keyword evidence="4 7" id="KW-0547">Nucleotide-binding</keyword>
<comment type="function">
    <text evidence="1">Molecular chaperone; assists the folding of proteins upon ATP hydrolysis.</text>
</comment>
<dbReference type="PANTHER" id="PTHR11353">
    <property type="entry name" value="CHAPERONIN"/>
    <property type="match status" value="1"/>
</dbReference>
<dbReference type="InterPro" id="IPR002423">
    <property type="entry name" value="Cpn60/GroEL/TCP-1"/>
</dbReference>
<dbReference type="InterPro" id="IPR017998">
    <property type="entry name" value="Chaperone_TCP-1"/>
</dbReference>
<dbReference type="InterPro" id="IPR027409">
    <property type="entry name" value="GroEL-like_apical_dom_sf"/>
</dbReference>
<dbReference type="Pfam" id="PF00118">
    <property type="entry name" value="Cpn60_TCP1"/>
    <property type="match status" value="1"/>
</dbReference>
<comment type="subunit">
    <text evidence="3">Component of the T-complex protein 1 (TCP1) complex.</text>
</comment>
<dbReference type="PRINTS" id="PR00304">
    <property type="entry name" value="TCOMPLEXTCP1"/>
</dbReference>
<dbReference type="SUPFAM" id="SSF48592">
    <property type="entry name" value="GroEL equatorial domain-like"/>
    <property type="match status" value="1"/>
</dbReference>
<keyword evidence="5 7" id="KW-0067">ATP-binding</keyword>
<dbReference type="Proteomes" id="UP001334084">
    <property type="component" value="Chromosome 11"/>
</dbReference>
<dbReference type="GO" id="GO:0005832">
    <property type="term" value="C:chaperonin-containing T-complex"/>
    <property type="evidence" value="ECO:0007669"/>
    <property type="project" value="UniProtKB-ARBA"/>
</dbReference>
<dbReference type="InterPro" id="IPR027413">
    <property type="entry name" value="GROEL-like_equatorial_sf"/>
</dbReference>
<dbReference type="SUPFAM" id="SSF52029">
    <property type="entry name" value="GroEL apical domain-like"/>
    <property type="match status" value="1"/>
</dbReference>
<dbReference type="PROSITE" id="PS00995">
    <property type="entry name" value="TCP1_3"/>
    <property type="match status" value="1"/>
</dbReference>
<protein>
    <submittedName>
        <fullName evidence="8">T-complex protein 1 subunit alpha (CCT1)</fullName>
    </submittedName>
</protein>
<comment type="similarity">
    <text evidence="2 7">Belongs to the TCP-1 chaperonin family.</text>
</comment>
<sequence>MQNEISNTNIITGGKSWSGISAVEKNTKSILSVYNAIKSSFGPMGLDKMLVNAAGDVNITNDGATILQNMVIDDPAAKILVDLASTQDKEVGDGTTGVVLLACSLIEKGYKMIQNGMHPSVVVNGYRLAYREGIQHVKKLLTKDIKNVDDDLLKKIVSTTISSKLLKEENDLFCDVIIKAARSLSYTEINNKRQYNIKDVNILKHPGGEMKDSFFINGYGMNCYVASPDMKKILENVKILCLDISLQKYRLPLTASITVTDPVEMENIRMKEIEIAKSLIRNIKKTGATLVLTTKGIDDLCTKLLVEAGIVAIKRCKKEDLQIIAKYSGTQVYSEISDEETYTLGNGGSFKMIQIGNDECALIDGLTKNLGTIFLRGPNTQILDEMHRSVDDAMNIVKRTLESKCIVAGGGAVEIALSSILETFSMSINSREHIPIFFYSEAVLTLPKILCMNARLDPNELISKVIAHQKSNFSEYFSYGLDVVNNEIGDNFKKGIIEPMMNKMKALRTATEAAINILRINEVIEFPNK</sequence>
<dbReference type="InterPro" id="IPR002194">
    <property type="entry name" value="Chaperonin_TCP-1_CS"/>
</dbReference>
<dbReference type="NCBIfam" id="NF041083">
    <property type="entry name" value="thermosome_beta"/>
    <property type="match status" value="1"/>
</dbReference>
<accession>A0AAX4JFP6</accession>
<evidence type="ECO:0000256" key="4">
    <source>
        <dbReference type="ARBA" id="ARBA00022741"/>
    </source>
</evidence>
<dbReference type="GO" id="GO:0051082">
    <property type="term" value="F:unfolded protein binding"/>
    <property type="evidence" value="ECO:0007669"/>
    <property type="project" value="InterPro"/>
</dbReference>
<dbReference type="GO" id="GO:0005524">
    <property type="term" value="F:ATP binding"/>
    <property type="evidence" value="ECO:0007669"/>
    <property type="project" value="UniProtKB-KW"/>
</dbReference>
<evidence type="ECO:0000313" key="9">
    <source>
        <dbReference type="Proteomes" id="UP001334084"/>
    </source>
</evidence>
<dbReference type="GO" id="GO:0016887">
    <property type="term" value="F:ATP hydrolysis activity"/>
    <property type="evidence" value="ECO:0007669"/>
    <property type="project" value="InterPro"/>
</dbReference>
<dbReference type="Gene3D" id="3.30.260.10">
    <property type="entry name" value="TCP-1-like chaperonin intermediate domain"/>
    <property type="match status" value="1"/>
</dbReference>
<reference evidence="8" key="1">
    <citation type="journal article" date="2024" name="BMC Genomics">
        <title>Functional annotation of a divergent genome using sequence and structure-based similarity.</title>
        <authorList>
            <person name="Svedberg D."/>
            <person name="Winiger R.R."/>
            <person name="Berg A."/>
            <person name="Sharma H."/>
            <person name="Tellgren-Roth C."/>
            <person name="Debrunner-Vossbrinck B.A."/>
            <person name="Vossbrinck C.R."/>
            <person name="Barandun J."/>
        </authorList>
    </citation>
    <scope>NUCLEOTIDE SEQUENCE</scope>
    <source>
        <strain evidence="8">Illinois isolate</strain>
    </source>
</reference>
<keyword evidence="6 7" id="KW-0143">Chaperone</keyword>
<evidence type="ECO:0000256" key="1">
    <source>
        <dbReference type="ARBA" id="ARBA00002912"/>
    </source>
</evidence>
<evidence type="ECO:0000256" key="5">
    <source>
        <dbReference type="ARBA" id="ARBA00022840"/>
    </source>
</evidence>
<evidence type="ECO:0000256" key="3">
    <source>
        <dbReference type="ARBA" id="ARBA00011381"/>
    </source>
</evidence>
<dbReference type="Gene3D" id="3.50.7.10">
    <property type="entry name" value="GroEL"/>
    <property type="match status" value="1"/>
</dbReference>
<dbReference type="RefSeq" id="XP_065331005.1">
    <property type="nucleotide sequence ID" value="XM_065474933.1"/>
</dbReference>
<dbReference type="KEGG" id="vnx:VNE69_11030"/>
<dbReference type="AlphaFoldDB" id="A0AAX4JFP6"/>
<keyword evidence="9" id="KW-1185">Reference proteome</keyword>
<dbReference type="GO" id="GO:0140662">
    <property type="term" value="F:ATP-dependent protein folding chaperone"/>
    <property type="evidence" value="ECO:0007669"/>
    <property type="project" value="InterPro"/>
</dbReference>
<dbReference type="InterPro" id="IPR053374">
    <property type="entry name" value="TCP-1_chaperonin"/>
</dbReference>
<dbReference type="SUPFAM" id="SSF54849">
    <property type="entry name" value="GroEL-intermediate domain like"/>
    <property type="match status" value="1"/>
</dbReference>
<evidence type="ECO:0000313" key="8">
    <source>
        <dbReference type="EMBL" id="WUR04860.1"/>
    </source>
</evidence>
<gene>
    <name evidence="8" type="ORF">VNE69_11030</name>
</gene>
<dbReference type="GeneID" id="90542704"/>
<name>A0AAX4JFP6_9MICR</name>
<organism evidence="8 9">
    <name type="scientific">Vairimorpha necatrix</name>
    <dbReference type="NCBI Taxonomy" id="6039"/>
    <lineage>
        <taxon>Eukaryota</taxon>
        <taxon>Fungi</taxon>
        <taxon>Fungi incertae sedis</taxon>
        <taxon>Microsporidia</taxon>
        <taxon>Nosematidae</taxon>
        <taxon>Vairimorpha</taxon>
    </lineage>
</organism>